<accession>A0ABS7BWL8</accession>
<sequence length="255" mass="28243">MNKIKNMNRKLITLILVLMIAASNLVGLAFAKSNQAGEKTVELAGNGIQEAMPIVPDQSEDLDSVVNVVYDPQNEAVISQNKFQSNENRMKRLHREDQFNYSKKDIEELLLGGATVEDIYASDKIGNEWLINPKDLIELKKQGNQSWEDMETEVKKEKENQLAVLLTKNPKLEIVLGQSAMNTAEKLALVQAADQKGEASMKQIMAAYASEGLQGLSQLHDITINPDLDHTGSVPDHVYQENQFPVVVGQQSGGK</sequence>
<evidence type="ECO:0000313" key="2">
    <source>
        <dbReference type="EMBL" id="MBW7453044.1"/>
    </source>
</evidence>
<proteinExistence type="predicted"/>
<keyword evidence="1" id="KW-0732">Signal</keyword>
<comment type="caution">
    <text evidence="2">The sequence shown here is derived from an EMBL/GenBank/DDBJ whole genome shotgun (WGS) entry which is preliminary data.</text>
</comment>
<evidence type="ECO:0000313" key="3">
    <source>
        <dbReference type="Proteomes" id="UP001519887"/>
    </source>
</evidence>
<dbReference type="EMBL" id="JAHZIK010000035">
    <property type="protein sequence ID" value="MBW7453044.1"/>
    <property type="molecule type" value="Genomic_DNA"/>
</dbReference>
<dbReference type="RefSeq" id="WP_210046258.1">
    <property type="nucleotide sequence ID" value="NZ_JBHLVU010000076.1"/>
</dbReference>
<name>A0ABS7BWL8_9BACL</name>
<protein>
    <submittedName>
        <fullName evidence="2">Uncharacterized protein</fullName>
    </submittedName>
</protein>
<organism evidence="2 3">
    <name type="scientific">Paenibacillus sepulcri</name>
    <dbReference type="NCBI Taxonomy" id="359917"/>
    <lineage>
        <taxon>Bacteria</taxon>
        <taxon>Bacillati</taxon>
        <taxon>Bacillota</taxon>
        <taxon>Bacilli</taxon>
        <taxon>Bacillales</taxon>
        <taxon>Paenibacillaceae</taxon>
        <taxon>Paenibacillus</taxon>
    </lineage>
</organism>
<feature type="chain" id="PRO_5045129044" evidence="1">
    <location>
        <begin position="32"/>
        <end position="255"/>
    </location>
</feature>
<gene>
    <name evidence="2" type="ORF">K0U00_03195</name>
</gene>
<keyword evidence="3" id="KW-1185">Reference proteome</keyword>
<feature type="signal peptide" evidence="1">
    <location>
        <begin position="1"/>
        <end position="31"/>
    </location>
</feature>
<dbReference type="Proteomes" id="UP001519887">
    <property type="component" value="Unassembled WGS sequence"/>
</dbReference>
<reference evidence="2 3" key="1">
    <citation type="submission" date="2021-07" db="EMBL/GenBank/DDBJ databases">
        <title>Paenibacillus radiodurans sp. nov., isolated from the southeastern edge of Tengger Desert.</title>
        <authorList>
            <person name="Zhang G."/>
        </authorList>
    </citation>
    <scope>NUCLEOTIDE SEQUENCE [LARGE SCALE GENOMIC DNA]</scope>
    <source>
        <strain evidence="2 3">CCM 7311</strain>
    </source>
</reference>
<evidence type="ECO:0000256" key="1">
    <source>
        <dbReference type="SAM" id="SignalP"/>
    </source>
</evidence>